<name>A0A6A4IFT8_9AGAR</name>
<organism evidence="1 2">
    <name type="scientific">Gymnopus androsaceus JB14</name>
    <dbReference type="NCBI Taxonomy" id="1447944"/>
    <lineage>
        <taxon>Eukaryota</taxon>
        <taxon>Fungi</taxon>
        <taxon>Dikarya</taxon>
        <taxon>Basidiomycota</taxon>
        <taxon>Agaricomycotina</taxon>
        <taxon>Agaricomycetes</taxon>
        <taxon>Agaricomycetidae</taxon>
        <taxon>Agaricales</taxon>
        <taxon>Marasmiineae</taxon>
        <taxon>Omphalotaceae</taxon>
        <taxon>Gymnopus</taxon>
    </lineage>
</organism>
<dbReference type="EMBL" id="ML769389">
    <property type="protein sequence ID" value="KAE9408840.1"/>
    <property type="molecule type" value="Genomic_DNA"/>
</dbReference>
<dbReference type="InterPro" id="IPR011009">
    <property type="entry name" value="Kinase-like_dom_sf"/>
</dbReference>
<reference evidence="1" key="1">
    <citation type="journal article" date="2019" name="Environ. Microbiol.">
        <title>Fungal ecological strategies reflected in gene transcription - a case study of two litter decomposers.</title>
        <authorList>
            <person name="Barbi F."/>
            <person name="Kohler A."/>
            <person name="Barry K."/>
            <person name="Baskaran P."/>
            <person name="Daum C."/>
            <person name="Fauchery L."/>
            <person name="Ihrmark K."/>
            <person name="Kuo A."/>
            <person name="LaButti K."/>
            <person name="Lipzen A."/>
            <person name="Morin E."/>
            <person name="Grigoriev I.V."/>
            <person name="Henrissat B."/>
            <person name="Lindahl B."/>
            <person name="Martin F."/>
        </authorList>
    </citation>
    <scope>NUCLEOTIDE SEQUENCE</scope>
    <source>
        <strain evidence="1">JB14</strain>
    </source>
</reference>
<proteinExistence type="predicted"/>
<dbReference type="AlphaFoldDB" id="A0A6A4IFT8"/>
<evidence type="ECO:0008006" key="3">
    <source>
        <dbReference type="Google" id="ProtNLM"/>
    </source>
</evidence>
<dbReference type="SUPFAM" id="SSF56112">
    <property type="entry name" value="Protein kinase-like (PK-like)"/>
    <property type="match status" value="1"/>
</dbReference>
<evidence type="ECO:0000313" key="2">
    <source>
        <dbReference type="Proteomes" id="UP000799118"/>
    </source>
</evidence>
<gene>
    <name evidence="1" type="ORF">BT96DRAFT_1013012</name>
</gene>
<dbReference type="Gene3D" id="1.10.510.10">
    <property type="entry name" value="Transferase(Phosphotransferase) domain 1"/>
    <property type="match status" value="1"/>
</dbReference>
<accession>A0A6A4IFT8</accession>
<dbReference type="Proteomes" id="UP000799118">
    <property type="component" value="Unassembled WGS sequence"/>
</dbReference>
<evidence type="ECO:0000313" key="1">
    <source>
        <dbReference type="EMBL" id="KAE9408840.1"/>
    </source>
</evidence>
<sequence length="472" mass="52914">MSPSDGAKNENLILNQTSDCVDAVRAGRPQSLTGPSLGVYHPIFPLFRRRLSEKRELTPKQMRAGHRLCRLGSAYYDDEGKRRRAIAAVVEYFLGPGAMSRTEVWVADNKILPDGNRRTSCGLYDPTTDGYNAVSTLLAELKNGFYGNCDVLDQAHRDYVVISTRPELSELRKVSCIPAFLLAIPGYSFSVSGAIYLDGVISEQLTDTISFVPLQSYENIPEDPASDFRHAQACRVAHVFLTLRECLDQLDTYYLNLSSSSAPPSGQLSPAPHFCSFTSFSGQAFSLRYIEYYNGYLYHRTIFLADAVASDESTIRVMVKFTHRYCREAHQLMEVEGAAVELLYCEWVRDVGLYCVVTRYVEQSDNAKLTDVGLDNFGNAVAKFHSENYVHGDLREPNILIDSSGQLLAIDFDWAGKQGTVVYPVTINDEITWPVGVEGGEKIRKEHDQEMLAQLLAIFRQQEQDAMKDVQE</sequence>
<keyword evidence="2" id="KW-1185">Reference proteome</keyword>
<dbReference type="OrthoDB" id="3250441at2759"/>
<protein>
    <recommendedName>
        <fullName evidence="3">Protein kinase domain-containing protein</fullName>
    </recommendedName>
</protein>